<evidence type="ECO:0000313" key="10">
    <source>
        <dbReference type="Proteomes" id="UP000198584"/>
    </source>
</evidence>
<keyword evidence="5 7" id="KW-1133">Transmembrane helix</keyword>
<dbReference type="InterPro" id="IPR007353">
    <property type="entry name" value="DUF421"/>
</dbReference>
<reference evidence="9 10" key="1">
    <citation type="submission" date="2016-10" db="EMBL/GenBank/DDBJ databases">
        <authorList>
            <person name="de Groot N.N."/>
        </authorList>
    </citation>
    <scope>NUCLEOTIDE SEQUENCE [LARGE SCALE GENOMIC DNA]</scope>
    <source>
        <strain evidence="9 10">CCM7597</strain>
    </source>
</reference>
<evidence type="ECO:0000256" key="4">
    <source>
        <dbReference type="ARBA" id="ARBA00022692"/>
    </source>
</evidence>
<dbReference type="EMBL" id="FNQR01000011">
    <property type="protein sequence ID" value="SEA94806.1"/>
    <property type="molecule type" value="Genomic_DNA"/>
</dbReference>
<organism evidence="9 10">
    <name type="scientific">Thalassobacillus cyri</name>
    <dbReference type="NCBI Taxonomy" id="571932"/>
    <lineage>
        <taxon>Bacteria</taxon>
        <taxon>Bacillati</taxon>
        <taxon>Bacillota</taxon>
        <taxon>Bacilli</taxon>
        <taxon>Bacillales</taxon>
        <taxon>Bacillaceae</taxon>
        <taxon>Thalassobacillus</taxon>
    </lineage>
</organism>
<dbReference type="Proteomes" id="UP000198584">
    <property type="component" value="Unassembled WGS sequence"/>
</dbReference>
<proteinExistence type="inferred from homology"/>
<protein>
    <submittedName>
        <fullName evidence="9">Uncharacterized membrane protein YcaP, DUF421 family</fullName>
    </submittedName>
</protein>
<name>A0A1H4FBS8_9BACI</name>
<feature type="transmembrane region" description="Helical" evidence="7">
    <location>
        <begin position="67"/>
        <end position="90"/>
    </location>
</feature>
<dbReference type="Pfam" id="PF04239">
    <property type="entry name" value="DUF421"/>
    <property type="match status" value="1"/>
</dbReference>
<dbReference type="STRING" id="571932.SAMN05421743_11126"/>
<dbReference type="PANTHER" id="PTHR34582">
    <property type="entry name" value="UPF0702 TRANSMEMBRANE PROTEIN YCAP"/>
    <property type="match status" value="1"/>
</dbReference>
<dbReference type="RefSeq" id="WP_093045483.1">
    <property type="nucleotide sequence ID" value="NZ_FNQR01000011.1"/>
</dbReference>
<dbReference type="Gene3D" id="3.30.240.20">
    <property type="entry name" value="bsu07140 like domains"/>
    <property type="match status" value="2"/>
</dbReference>
<dbReference type="GO" id="GO:0005886">
    <property type="term" value="C:plasma membrane"/>
    <property type="evidence" value="ECO:0007669"/>
    <property type="project" value="UniProtKB-SubCell"/>
</dbReference>
<dbReference type="PANTHER" id="PTHR34582:SF6">
    <property type="entry name" value="UPF0702 TRANSMEMBRANE PROTEIN YCAP"/>
    <property type="match status" value="1"/>
</dbReference>
<keyword evidence="10" id="KW-1185">Reference proteome</keyword>
<dbReference type="InterPro" id="IPR023090">
    <property type="entry name" value="UPF0702_alpha/beta_dom_sf"/>
</dbReference>
<accession>A0A1H4FBS8</accession>
<evidence type="ECO:0000256" key="5">
    <source>
        <dbReference type="ARBA" id="ARBA00022989"/>
    </source>
</evidence>
<gene>
    <name evidence="9" type="ORF">SAMN05421743_11126</name>
</gene>
<evidence type="ECO:0000256" key="6">
    <source>
        <dbReference type="ARBA" id="ARBA00023136"/>
    </source>
</evidence>
<comment type="similarity">
    <text evidence="2">Belongs to the UPF0702 family.</text>
</comment>
<feature type="domain" description="YetF C-terminal" evidence="8">
    <location>
        <begin position="91"/>
        <end position="214"/>
    </location>
</feature>
<comment type="subcellular location">
    <subcellularLocation>
        <location evidence="1">Cell membrane</location>
        <topology evidence="1">Multi-pass membrane protein</topology>
    </subcellularLocation>
</comment>
<keyword evidence="6 7" id="KW-0472">Membrane</keyword>
<keyword evidence="4 7" id="KW-0812">Transmembrane</keyword>
<sequence>MDSGSGIEVDIQVWTIVFRTLLTYLLILVILRIMGKREIGELSVLDLVVFVMLAEIAVFSIEEPDKSLVHALIPMTLLLIIQRLSAFLSLKSQNFREWFDGTPTFIIKHGKVDEYEMKKQRYNFNDLLIQLREKEIYSIQDVDYAILEPNGKLSVLQKDENDSDHSSGYSAILIADGKIQYDSLQRVKKNKSWLLNELKKKGYESEKDISFCSLDEQGELFIDQKNEYE</sequence>
<feature type="transmembrane region" description="Helical" evidence="7">
    <location>
        <begin position="43"/>
        <end position="61"/>
    </location>
</feature>
<evidence type="ECO:0000256" key="1">
    <source>
        <dbReference type="ARBA" id="ARBA00004651"/>
    </source>
</evidence>
<evidence type="ECO:0000256" key="3">
    <source>
        <dbReference type="ARBA" id="ARBA00022475"/>
    </source>
</evidence>
<evidence type="ECO:0000259" key="8">
    <source>
        <dbReference type="Pfam" id="PF04239"/>
    </source>
</evidence>
<keyword evidence="3" id="KW-1003">Cell membrane</keyword>
<evidence type="ECO:0000313" key="9">
    <source>
        <dbReference type="EMBL" id="SEA94806.1"/>
    </source>
</evidence>
<dbReference type="OrthoDB" id="1682423at2"/>
<feature type="transmembrane region" description="Helical" evidence="7">
    <location>
        <begin position="12"/>
        <end position="31"/>
    </location>
</feature>
<evidence type="ECO:0000256" key="2">
    <source>
        <dbReference type="ARBA" id="ARBA00006448"/>
    </source>
</evidence>
<dbReference type="AlphaFoldDB" id="A0A1H4FBS8"/>
<evidence type="ECO:0000256" key="7">
    <source>
        <dbReference type="SAM" id="Phobius"/>
    </source>
</evidence>